<keyword evidence="3" id="KW-1185">Reference proteome</keyword>
<accession>A0A6A6XGI2</accession>
<feature type="transmembrane region" description="Helical" evidence="1">
    <location>
        <begin position="321"/>
        <end position="344"/>
    </location>
</feature>
<feature type="transmembrane region" description="Helical" evidence="1">
    <location>
        <begin position="279"/>
        <end position="309"/>
    </location>
</feature>
<feature type="transmembrane region" description="Helical" evidence="1">
    <location>
        <begin position="356"/>
        <end position="379"/>
    </location>
</feature>
<dbReference type="Proteomes" id="UP000799757">
    <property type="component" value="Unassembled WGS sequence"/>
</dbReference>
<name>A0A6A6XGI2_9PLEO</name>
<dbReference type="AlphaFoldDB" id="A0A6A6XGI2"/>
<feature type="transmembrane region" description="Helical" evidence="1">
    <location>
        <begin position="177"/>
        <end position="198"/>
    </location>
</feature>
<dbReference type="OrthoDB" id="4582561at2759"/>
<feature type="transmembrane region" description="Helical" evidence="1">
    <location>
        <begin position="504"/>
        <end position="524"/>
    </location>
</feature>
<proteinExistence type="predicted"/>
<sequence length="542" mass="59082">MSHSWSGYIGGVFEAPDPVQAYFNMSSRLWKLNCIDDDASGRRCVSDCTNVSSITGSLAASNILWECALYPNVTNDFRLGILSEAQNASLITDHVDTSLAKAAAVTSTISSCLSAFCEGLEGCKQKSPHVCSASSLSINGSMVNMDTMDICIQSICTSHPQPLTNTDIAGIGIVSSYIIQIGIALLSPLALIILKYLWKAGSRHASTSCGSPIREAAELQAGTKGKDVKAPIKHQYKAIHGQRIEPLEGTEIQQALETQGDAEFEQATESQETSKAPKLYNALISALVEFLKAQCFLAIAVSTAALVVLNSQSQIGLLDATALGATSGISIIPITFNLYILATFNTDRNDPKRKSWYLYGLSLCCWILGLCVVLSPQMFKENKQNKSSQTSATTLFDSQYPNACGNASPINICPGSVPPDVHPEYAFYYTLCLPSMIGLTIWQLSTLSYISQPLSALFYKDSRPILLRFRLLHLFALGFFVAPFCFFFMSIYDLFKYDAVSFEWSFGQIIAIILIVTGFVNNLWDGVINTRTKSLPVGYSTR</sequence>
<protein>
    <submittedName>
        <fullName evidence="2">Uncharacterized protein</fullName>
    </submittedName>
</protein>
<evidence type="ECO:0000313" key="2">
    <source>
        <dbReference type="EMBL" id="KAF2795368.1"/>
    </source>
</evidence>
<gene>
    <name evidence="2" type="ORF">K505DRAFT_324099</name>
</gene>
<organism evidence="2 3">
    <name type="scientific">Melanomma pulvis-pyrius CBS 109.77</name>
    <dbReference type="NCBI Taxonomy" id="1314802"/>
    <lineage>
        <taxon>Eukaryota</taxon>
        <taxon>Fungi</taxon>
        <taxon>Dikarya</taxon>
        <taxon>Ascomycota</taxon>
        <taxon>Pezizomycotina</taxon>
        <taxon>Dothideomycetes</taxon>
        <taxon>Pleosporomycetidae</taxon>
        <taxon>Pleosporales</taxon>
        <taxon>Melanommataceae</taxon>
        <taxon>Melanomma</taxon>
    </lineage>
</organism>
<dbReference type="EMBL" id="MU001861">
    <property type="protein sequence ID" value="KAF2795368.1"/>
    <property type="molecule type" value="Genomic_DNA"/>
</dbReference>
<evidence type="ECO:0000256" key="1">
    <source>
        <dbReference type="SAM" id="Phobius"/>
    </source>
</evidence>
<keyword evidence="1" id="KW-0812">Transmembrane</keyword>
<keyword evidence="1" id="KW-1133">Transmembrane helix</keyword>
<evidence type="ECO:0000313" key="3">
    <source>
        <dbReference type="Proteomes" id="UP000799757"/>
    </source>
</evidence>
<feature type="transmembrane region" description="Helical" evidence="1">
    <location>
        <begin position="426"/>
        <end position="450"/>
    </location>
</feature>
<feature type="transmembrane region" description="Helical" evidence="1">
    <location>
        <begin position="471"/>
        <end position="492"/>
    </location>
</feature>
<reference evidence="2" key="1">
    <citation type="journal article" date="2020" name="Stud. Mycol.">
        <title>101 Dothideomycetes genomes: a test case for predicting lifestyles and emergence of pathogens.</title>
        <authorList>
            <person name="Haridas S."/>
            <person name="Albert R."/>
            <person name="Binder M."/>
            <person name="Bloem J."/>
            <person name="Labutti K."/>
            <person name="Salamov A."/>
            <person name="Andreopoulos B."/>
            <person name="Baker S."/>
            <person name="Barry K."/>
            <person name="Bills G."/>
            <person name="Bluhm B."/>
            <person name="Cannon C."/>
            <person name="Castanera R."/>
            <person name="Culley D."/>
            <person name="Daum C."/>
            <person name="Ezra D."/>
            <person name="Gonzalez J."/>
            <person name="Henrissat B."/>
            <person name="Kuo A."/>
            <person name="Liang C."/>
            <person name="Lipzen A."/>
            <person name="Lutzoni F."/>
            <person name="Magnuson J."/>
            <person name="Mondo S."/>
            <person name="Nolan M."/>
            <person name="Ohm R."/>
            <person name="Pangilinan J."/>
            <person name="Park H.-J."/>
            <person name="Ramirez L."/>
            <person name="Alfaro M."/>
            <person name="Sun H."/>
            <person name="Tritt A."/>
            <person name="Yoshinaga Y."/>
            <person name="Zwiers L.-H."/>
            <person name="Turgeon B."/>
            <person name="Goodwin S."/>
            <person name="Spatafora J."/>
            <person name="Crous P."/>
            <person name="Grigoriev I."/>
        </authorList>
    </citation>
    <scope>NUCLEOTIDE SEQUENCE</scope>
    <source>
        <strain evidence="2">CBS 109.77</strain>
    </source>
</reference>
<keyword evidence="1" id="KW-0472">Membrane</keyword>